<accession>A0A0K1QKN5</accession>
<evidence type="ECO:0000313" key="3">
    <source>
        <dbReference type="Proteomes" id="UP000017175"/>
    </source>
</evidence>
<evidence type="ECO:0000256" key="1">
    <source>
        <dbReference type="SAM" id="MobiDB-lite"/>
    </source>
</evidence>
<dbReference type="RefSeq" id="WP_031318311.1">
    <property type="nucleotide sequence ID" value="NZ_CP010945.1"/>
</dbReference>
<dbReference type="EMBL" id="CP010945">
    <property type="protein sequence ID" value="AKV06329.1"/>
    <property type="molecule type" value="Genomic_DNA"/>
</dbReference>
<dbReference type="Proteomes" id="UP000017175">
    <property type="component" value="Chromosome"/>
</dbReference>
<reference evidence="2 3" key="1">
    <citation type="journal article" date="2012" name="J. Bacteriol.">
        <title>Draft genome sequence of the cyanide-utilizing bacterium Pseudomonas fluorescens strain NCIMB 11764.</title>
        <authorList>
            <person name="Vilo C.A."/>
            <person name="Benedik M.J."/>
            <person name="Kunz D.A."/>
            <person name="Dong Q."/>
        </authorList>
    </citation>
    <scope>NUCLEOTIDE SEQUENCE [LARGE SCALE GENOMIC DNA]</scope>
    <source>
        <strain evidence="2 3">NCIMB 11764</strain>
    </source>
</reference>
<evidence type="ECO:0000313" key="2">
    <source>
        <dbReference type="EMBL" id="AKV06329.1"/>
    </source>
</evidence>
<dbReference type="OrthoDB" id="6908151at2"/>
<protein>
    <submittedName>
        <fullName evidence="2">Uncharacterized protein</fullName>
    </submittedName>
</protein>
<proteinExistence type="predicted"/>
<name>A0A0K1QKN5_PSEFL</name>
<dbReference type="AlphaFoldDB" id="A0A0K1QKN5"/>
<gene>
    <name evidence="2" type="ORF">B723_07950</name>
</gene>
<organism evidence="2 3">
    <name type="scientific">Pseudomonas fluorescens NCIMB 11764</name>
    <dbReference type="NCBI Taxonomy" id="1221522"/>
    <lineage>
        <taxon>Bacteria</taxon>
        <taxon>Pseudomonadati</taxon>
        <taxon>Pseudomonadota</taxon>
        <taxon>Gammaproteobacteria</taxon>
        <taxon>Pseudomonadales</taxon>
        <taxon>Pseudomonadaceae</taxon>
        <taxon>Pseudomonas</taxon>
    </lineage>
</organism>
<feature type="region of interest" description="Disordered" evidence="1">
    <location>
        <begin position="1"/>
        <end position="23"/>
    </location>
</feature>
<sequence>MENPPSQADEPMALDALPGGHQSVPGGLPQELKECLRRAPRVLLVANNPAITRDDFQALNIGADDVVVSFNKCVLAPLLSPQSVNLFVHGFNSPDAYFFGLPYGPEVQRLFRQADARCFTMLVGCTGAMCPLPQVALYWERIPLPALWNYPVDRPGGKRYVGPTTGFNALVLFDWLRGQAGYDYQLMTLGFSDEAGKRWGGHAWDYERDWLKNSDVIVIPLRRRRWWQKLFDRG</sequence>